<proteinExistence type="predicted"/>
<sequence>MWGFRTHKFTLRQKETLTAWIFILPVLVGYSIFTFGAIIYSFCISLTKWDLLSSPEFIGLGNYIKVFKDPEFYNCMGNTLFFVIFLVPIVLVISMSLAIAINRCIGKVGKFYKISFFMPCVTATIAVSMVWLCIFNPDNGIINSILYSFGVKNPPNWLESTFWAKPSLIFMRIWQMSGYYMIMFLTGLQTIPKTLYEAAKVDGATKWKRIKYITIPMLSNTTFFVLIMLIIESFNMFESIYVMTEGGPAGSTNTIMYYIYTSGFSFYKMGYASSLAWIFFAILFVFTLIRFKTREDKTN</sequence>
<keyword evidence="2" id="KW-1185">Reference proteome</keyword>
<protein>
    <submittedName>
        <fullName evidence="1">Sugar ABC transporter permease</fullName>
    </submittedName>
</protein>
<accession>A0ACB5UHH1</accession>
<comment type="caution">
    <text evidence="1">The sequence shown here is derived from an EMBL/GenBank/DDBJ whole genome shotgun (WGS) entry which is preliminary data.</text>
</comment>
<organism evidence="1 2">
    <name type="scientific">Vallitalea maricola</name>
    <dbReference type="NCBI Taxonomy" id="3074433"/>
    <lineage>
        <taxon>Bacteria</taxon>
        <taxon>Bacillati</taxon>
        <taxon>Bacillota</taxon>
        <taxon>Clostridia</taxon>
        <taxon>Lachnospirales</taxon>
        <taxon>Vallitaleaceae</taxon>
        <taxon>Vallitalea</taxon>
    </lineage>
</organism>
<dbReference type="Proteomes" id="UP001374599">
    <property type="component" value="Unassembled WGS sequence"/>
</dbReference>
<name>A0ACB5UHH1_9FIRM</name>
<gene>
    <name evidence="1" type="ORF">AN2V17_15570</name>
</gene>
<evidence type="ECO:0000313" key="2">
    <source>
        <dbReference type="Proteomes" id="UP001374599"/>
    </source>
</evidence>
<dbReference type="EMBL" id="BTPU01000023">
    <property type="protein sequence ID" value="GMQ62325.1"/>
    <property type="molecule type" value="Genomic_DNA"/>
</dbReference>
<evidence type="ECO:0000313" key="1">
    <source>
        <dbReference type="EMBL" id="GMQ62325.1"/>
    </source>
</evidence>
<reference evidence="1" key="1">
    <citation type="submission" date="2023-09" db="EMBL/GenBank/DDBJ databases">
        <title>Vallitalea sediminicola and Vallitalea maricola sp. nov., anaerobic bacteria isolated from marine sediment.</title>
        <authorList>
            <person name="Hirano S."/>
            <person name="Maeda A."/>
            <person name="Terahara T."/>
            <person name="Mori K."/>
            <person name="Hamada M."/>
            <person name="Matsumoto R."/>
            <person name="Kobayashi T."/>
        </authorList>
    </citation>
    <scope>NUCLEOTIDE SEQUENCE</scope>
    <source>
        <strain evidence="1">AN17-2</strain>
    </source>
</reference>